<evidence type="ECO:0000313" key="4">
    <source>
        <dbReference type="Proteomes" id="UP000322110"/>
    </source>
</evidence>
<dbReference type="Pfam" id="PF07331">
    <property type="entry name" value="TctB"/>
    <property type="match status" value="1"/>
</dbReference>
<keyword evidence="1" id="KW-1133">Transmembrane helix</keyword>
<feature type="transmembrane region" description="Helical" evidence="1">
    <location>
        <begin position="83"/>
        <end position="110"/>
    </location>
</feature>
<evidence type="ECO:0000256" key="1">
    <source>
        <dbReference type="SAM" id="Phobius"/>
    </source>
</evidence>
<proteinExistence type="predicted"/>
<keyword evidence="1" id="KW-0812">Transmembrane</keyword>
<dbReference type="AlphaFoldDB" id="A0A5B2THE0"/>
<reference evidence="3 4" key="1">
    <citation type="journal article" date="2015" name="Int. J. Syst. Evol. Microbiol.">
        <title>Roseomonas oryzae sp. nov., isolated from paddy rhizosphere soil.</title>
        <authorList>
            <person name="Ramaprasad E.V."/>
            <person name="Sasikala Ch."/>
            <person name="Ramana Ch.V."/>
        </authorList>
    </citation>
    <scope>NUCLEOTIDE SEQUENCE [LARGE SCALE GENOMIC DNA]</scope>
    <source>
        <strain evidence="3 4">KCTC 42542</strain>
    </source>
</reference>
<dbReference type="Proteomes" id="UP000322110">
    <property type="component" value="Unassembled WGS sequence"/>
</dbReference>
<feature type="transmembrane region" description="Helical" evidence="1">
    <location>
        <begin position="122"/>
        <end position="144"/>
    </location>
</feature>
<feature type="domain" description="DUF1468" evidence="2">
    <location>
        <begin position="14"/>
        <end position="149"/>
    </location>
</feature>
<name>A0A5B2THE0_9PROT</name>
<organism evidence="3 4">
    <name type="scientific">Teichococcus oryzae</name>
    <dbReference type="NCBI Taxonomy" id="1608942"/>
    <lineage>
        <taxon>Bacteria</taxon>
        <taxon>Pseudomonadati</taxon>
        <taxon>Pseudomonadota</taxon>
        <taxon>Alphaproteobacteria</taxon>
        <taxon>Acetobacterales</taxon>
        <taxon>Roseomonadaceae</taxon>
        <taxon>Roseomonas</taxon>
    </lineage>
</organism>
<gene>
    <name evidence="3" type="ORF">F0Q34_09835</name>
</gene>
<keyword evidence="4" id="KW-1185">Reference proteome</keyword>
<sequence length="159" mass="17505">MSMATPRRLGRDRWAALCLAAFAMTAFGLTFTFDSMPASLMEGLGAAEFPRLVCLIILALSVFLFFASPPSEEEVLPEVHSCTWWTLAACLGFFPLLGLIGMLPALFLFPVIVGRLWGERRIMVLLASSTLVTVTIWLLFVRVFRFTLPGGLLGDLLFG</sequence>
<dbReference type="InterPro" id="IPR009936">
    <property type="entry name" value="DUF1468"/>
</dbReference>
<feature type="transmembrane region" description="Helical" evidence="1">
    <location>
        <begin position="14"/>
        <end position="31"/>
    </location>
</feature>
<feature type="transmembrane region" description="Helical" evidence="1">
    <location>
        <begin position="52"/>
        <end position="71"/>
    </location>
</feature>
<protein>
    <submittedName>
        <fullName evidence="3">Tripartite tricarboxylate transporter TctB family protein</fullName>
    </submittedName>
</protein>
<evidence type="ECO:0000259" key="2">
    <source>
        <dbReference type="Pfam" id="PF07331"/>
    </source>
</evidence>
<keyword evidence="1" id="KW-0472">Membrane</keyword>
<comment type="caution">
    <text evidence="3">The sequence shown here is derived from an EMBL/GenBank/DDBJ whole genome shotgun (WGS) entry which is preliminary data.</text>
</comment>
<evidence type="ECO:0000313" key="3">
    <source>
        <dbReference type="EMBL" id="KAA2213524.1"/>
    </source>
</evidence>
<accession>A0A5B2THE0</accession>
<dbReference type="EMBL" id="VUKA01000003">
    <property type="protein sequence ID" value="KAA2213524.1"/>
    <property type="molecule type" value="Genomic_DNA"/>
</dbReference>